<organism evidence="2">
    <name type="scientific">Shewanella oncorhynchi</name>
    <dbReference type="NCBI Taxonomy" id="2726434"/>
    <lineage>
        <taxon>Bacteria</taxon>
        <taxon>Pseudomonadati</taxon>
        <taxon>Pseudomonadota</taxon>
        <taxon>Gammaproteobacteria</taxon>
        <taxon>Alteromonadales</taxon>
        <taxon>Shewanellaceae</taxon>
        <taxon>Shewanella</taxon>
    </lineage>
</organism>
<accession>A0AA50Q864</accession>
<protein>
    <submittedName>
        <fullName evidence="2">Uncharacterized protein</fullName>
    </submittedName>
</protein>
<reference evidence="2" key="1">
    <citation type="submission" date="2023-08" db="EMBL/GenBank/DDBJ databases">
        <title>Complete genome sequence of Shewanella oncorhynchi Z-P2, a siderophore putrebactin-producing bacterium.</title>
        <authorList>
            <person name="Zhang Y."/>
        </authorList>
    </citation>
    <scope>NUCLEOTIDE SEQUENCE</scope>
    <source>
        <strain evidence="2">Z-P2</strain>
    </source>
</reference>
<gene>
    <name evidence="2" type="ORF">RA178_09690</name>
</gene>
<dbReference type="RefSeq" id="WP_105252261.1">
    <property type="nucleotide sequence ID" value="NZ_CP132914.1"/>
</dbReference>
<proteinExistence type="predicted"/>
<name>A0AA50Q864_9GAMM</name>
<evidence type="ECO:0000256" key="1">
    <source>
        <dbReference type="SAM" id="SignalP"/>
    </source>
</evidence>
<feature type="signal peptide" evidence="1">
    <location>
        <begin position="1"/>
        <end position="20"/>
    </location>
</feature>
<dbReference type="GeneID" id="301339455"/>
<dbReference type="EMBL" id="CP132914">
    <property type="protein sequence ID" value="WMB74843.1"/>
    <property type="molecule type" value="Genomic_DNA"/>
</dbReference>
<dbReference type="KEGG" id="sog:RA178_09690"/>
<keyword evidence="1" id="KW-0732">Signal</keyword>
<evidence type="ECO:0000313" key="2">
    <source>
        <dbReference type="EMBL" id="WMB74843.1"/>
    </source>
</evidence>
<dbReference type="AlphaFoldDB" id="A0AA50Q864"/>
<dbReference type="PROSITE" id="PS51257">
    <property type="entry name" value="PROKAR_LIPOPROTEIN"/>
    <property type="match status" value="1"/>
</dbReference>
<dbReference type="Proteomes" id="UP001236800">
    <property type="component" value="Chromosome"/>
</dbReference>
<sequence>MRNLILVLFILIAGCAPNTATFMSPKGLGGDVIINGCAQIPSTFRYEMEGASFKVNLGNNSVYLVVEVVDGSSVEWQNNEISVQVNNEKFTEKAKDLIQSDRVREPCGGFTSTFNCKSYRSYHLNIEFESLIGASKVKILPPIPMVNKVPFKVSEIEYKKVTKTLMQAINC</sequence>
<feature type="chain" id="PRO_5041457117" evidence="1">
    <location>
        <begin position="21"/>
        <end position="171"/>
    </location>
</feature>